<feature type="region of interest" description="Disordered" evidence="1">
    <location>
        <begin position="23"/>
        <end position="46"/>
    </location>
</feature>
<sequence>MLAERRELPLGKRLLLEKAVRTPNPVLTPSPGPDPTLHPGKRTVPEGSKAGLRKLYLKAGVCTGAWEGRELEDGGCSIHQKKGETVGSSGQGPCGFRSVAELLGAKAGINDGEVQCSSSGTVGMGDTEKTMVRCPLKSLTTTTEVTDSRHSSGEFQAVEGIRLVCPEEGDICELVFLRARRELISVACFHCFPTGPEFSAKSRGSGSPCGLQPPPASSPLLESRASTNLTATQAIVLSKPLKAKVKVPEKGPEVQISGHRKVEETFVLAVTAMKIKTVCLFVLAPSGDNLEPIIDV</sequence>
<protein>
    <submittedName>
        <fullName evidence="2">Uncharacterized protein</fullName>
    </submittedName>
</protein>
<feature type="compositionally biased region" description="Pro residues" evidence="1">
    <location>
        <begin position="26"/>
        <end position="36"/>
    </location>
</feature>
<dbReference type="AlphaFoldDB" id="A0A836CZI5"/>
<evidence type="ECO:0000313" key="2">
    <source>
        <dbReference type="EMBL" id="KAG5203576.1"/>
    </source>
</evidence>
<evidence type="ECO:0000256" key="1">
    <source>
        <dbReference type="SAM" id="MobiDB-lite"/>
    </source>
</evidence>
<evidence type="ECO:0000313" key="3">
    <source>
        <dbReference type="Proteomes" id="UP000664991"/>
    </source>
</evidence>
<accession>A0A836CZI5</accession>
<dbReference type="EMBL" id="JAEMGP010000011">
    <property type="protein sequence ID" value="KAG5203576.1"/>
    <property type="molecule type" value="Genomic_DNA"/>
</dbReference>
<comment type="caution">
    <text evidence="2">The sequence shown here is derived from an EMBL/GenBank/DDBJ whole genome shotgun (WGS) entry which is preliminary data.</text>
</comment>
<dbReference type="Proteomes" id="UP000664991">
    <property type="component" value="Unassembled WGS sequence"/>
</dbReference>
<reference evidence="2 3" key="1">
    <citation type="submission" date="2020-12" db="EMBL/GenBank/DDBJ databases">
        <title>De novo assembly of Tibetan sheep genome.</title>
        <authorList>
            <person name="Li X."/>
        </authorList>
    </citation>
    <scope>NUCLEOTIDE SEQUENCE [LARGE SCALE GENOMIC DNA]</scope>
    <source>
        <tissue evidence="2">Heart</tissue>
    </source>
</reference>
<organism evidence="2 3">
    <name type="scientific">Ovis aries</name>
    <name type="common">Sheep</name>
    <dbReference type="NCBI Taxonomy" id="9940"/>
    <lineage>
        <taxon>Eukaryota</taxon>
        <taxon>Metazoa</taxon>
        <taxon>Chordata</taxon>
        <taxon>Craniata</taxon>
        <taxon>Vertebrata</taxon>
        <taxon>Euteleostomi</taxon>
        <taxon>Mammalia</taxon>
        <taxon>Eutheria</taxon>
        <taxon>Laurasiatheria</taxon>
        <taxon>Artiodactyla</taxon>
        <taxon>Ruminantia</taxon>
        <taxon>Pecora</taxon>
        <taxon>Bovidae</taxon>
        <taxon>Caprinae</taxon>
        <taxon>Ovis</taxon>
    </lineage>
</organism>
<name>A0A836CZI5_SHEEP</name>
<proteinExistence type="predicted"/>
<gene>
    <name evidence="2" type="ORF">JEQ12_003159</name>
</gene>